<name>A0A916WIK5_9HYPH</name>
<dbReference type="EMBL" id="BMHH01000017">
    <property type="protein sequence ID" value="GGB04492.1"/>
    <property type="molecule type" value="Genomic_DNA"/>
</dbReference>
<dbReference type="AlphaFoldDB" id="A0A916WIK5"/>
<evidence type="ECO:0000313" key="1">
    <source>
        <dbReference type="EMBL" id="GGB04492.1"/>
    </source>
</evidence>
<keyword evidence="2" id="KW-1185">Reference proteome</keyword>
<gene>
    <name evidence="1" type="ORF">GCM10011491_35780</name>
</gene>
<proteinExistence type="predicted"/>
<reference evidence="1" key="1">
    <citation type="journal article" date="2014" name="Int. J. Syst. Evol. Microbiol.">
        <title>Complete genome sequence of Corynebacterium casei LMG S-19264T (=DSM 44701T), isolated from a smear-ripened cheese.</title>
        <authorList>
            <consortium name="US DOE Joint Genome Institute (JGI-PGF)"/>
            <person name="Walter F."/>
            <person name="Albersmeier A."/>
            <person name="Kalinowski J."/>
            <person name="Ruckert C."/>
        </authorList>
    </citation>
    <scope>NUCLEOTIDE SEQUENCE</scope>
    <source>
        <strain evidence="1">CGMCC 1.15082</strain>
    </source>
</reference>
<accession>A0A916WIK5</accession>
<protein>
    <submittedName>
        <fullName evidence="1">Uncharacterized protein</fullName>
    </submittedName>
</protein>
<organism evidence="1 2">
    <name type="scientific">Brucella endophytica</name>
    <dbReference type="NCBI Taxonomy" id="1963359"/>
    <lineage>
        <taxon>Bacteria</taxon>
        <taxon>Pseudomonadati</taxon>
        <taxon>Pseudomonadota</taxon>
        <taxon>Alphaproteobacteria</taxon>
        <taxon>Hyphomicrobiales</taxon>
        <taxon>Brucellaceae</taxon>
        <taxon>Brucella/Ochrobactrum group</taxon>
        <taxon>Brucella</taxon>
    </lineage>
</organism>
<reference evidence="1" key="2">
    <citation type="submission" date="2020-09" db="EMBL/GenBank/DDBJ databases">
        <authorList>
            <person name="Sun Q."/>
            <person name="Zhou Y."/>
        </authorList>
    </citation>
    <scope>NUCLEOTIDE SEQUENCE</scope>
    <source>
        <strain evidence="1">CGMCC 1.15082</strain>
    </source>
</reference>
<comment type="caution">
    <text evidence="1">The sequence shown here is derived from an EMBL/GenBank/DDBJ whole genome shotgun (WGS) entry which is preliminary data.</text>
</comment>
<evidence type="ECO:0000313" key="2">
    <source>
        <dbReference type="Proteomes" id="UP000646478"/>
    </source>
</evidence>
<sequence>MQVRPAYATGIDADADLTRSGFSRGYWLYAQVFRCVKYDAKHNDFLSNGNSGRACCLGKSV</sequence>
<dbReference type="Proteomes" id="UP000646478">
    <property type="component" value="Unassembled WGS sequence"/>
</dbReference>